<dbReference type="GeneID" id="57277165"/>
<keyword evidence="5 6" id="KW-0804">Transcription</keyword>
<evidence type="ECO:0000256" key="5">
    <source>
        <dbReference type="ARBA" id="ARBA00023163"/>
    </source>
</evidence>
<evidence type="ECO:0000256" key="4">
    <source>
        <dbReference type="ARBA" id="ARBA00023015"/>
    </source>
</evidence>
<dbReference type="NCBIfam" id="NF001223">
    <property type="entry name" value="PRK00202.1-1"/>
    <property type="match status" value="1"/>
</dbReference>
<dbReference type="Pfam" id="PF01029">
    <property type="entry name" value="NusB"/>
    <property type="match status" value="1"/>
</dbReference>
<dbReference type="InterPro" id="IPR006027">
    <property type="entry name" value="NusB_RsmB_TIM44"/>
</dbReference>
<keyword evidence="10" id="KW-1185">Reference proteome</keyword>
<evidence type="ECO:0000256" key="2">
    <source>
        <dbReference type="ARBA" id="ARBA00022814"/>
    </source>
</evidence>
<comment type="similarity">
    <text evidence="1 6">Belongs to the NusB family.</text>
</comment>
<dbReference type="KEGG" id="pdm:ADU72_1988"/>
<sequence>MSLNRHQIREAAFQVLFALGSNSDASHEELYRQVLDGYHDQDEPPAYLVQLVDGVLEHQSELDEEISKYLKKTWSIERLARTDHLILQIAFFEINYVEEIPGKVAVNEALELAKKYADDTDKNFINGVLSNKLD</sequence>
<evidence type="ECO:0000259" key="7">
    <source>
        <dbReference type="Pfam" id="PF01029"/>
    </source>
</evidence>
<evidence type="ECO:0000313" key="9">
    <source>
        <dbReference type="EMBL" id="AMV67909.1"/>
    </source>
</evidence>
<evidence type="ECO:0000256" key="1">
    <source>
        <dbReference type="ARBA" id="ARBA00005952"/>
    </source>
</evidence>
<protein>
    <recommendedName>
        <fullName evidence="6">Transcription antitermination protein NusB</fullName>
    </recommendedName>
    <alternativeName>
        <fullName evidence="6">Antitermination factor NusB</fullName>
    </alternativeName>
</protein>
<dbReference type="OrthoDB" id="9811381at2"/>
<dbReference type="NCBIfam" id="TIGR01951">
    <property type="entry name" value="nusB"/>
    <property type="match status" value="1"/>
</dbReference>
<comment type="function">
    <text evidence="6">Involved in transcription antitermination. Required for transcription of ribosomal RNA (rRNA) genes. Binds specifically to the boxA antiterminator sequence of the ribosomal RNA (rrn) operons.</text>
</comment>
<dbReference type="EMBL" id="CP012275">
    <property type="protein sequence ID" value="AMV62234.1"/>
    <property type="molecule type" value="Genomic_DNA"/>
</dbReference>
<organism evidence="8 11">
    <name type="scientific">Pediococcus damnosus</name>
    <dbReference type="NCBI Taxonomy" id="51663"/>
    <lineage>
        <taxon>Bacteria</taxon>
        <taxon>Bacillati</taxon>
        <taxon>Bacillota</taxon>
        <taxon>Bacilli</taxon>
        <taxon>Lactobacillales</taxon>
        <taxon>Lactobacillaceae</taxon>
        <taxon>Pediococcus</taxon>
    </lineage>
</organism>
<evidence type="ECO:0000313" key="10">
    <source>
        <dbReference type="Proteomes" id="UP000076244"/>
    </source>
</evidence>
<dbReference type="PANTHER" id="PTHR11078:SF3">
    <property type="entry name" value="ANTITERMINATION NUSB DOMAIN-CONTAINING PROTEIN"/>
    <property type="match status" value="1"/>
</dbReference>
<dbReference type="PANTHER" id="PTHR11078">
    <property type="entry name" value="N UTILIZATION SUBSTANCE PROTEIN B-RELATED"/>
    <property type="match status" value="1"/>
</dbReference>
<dbReference type="Proteomes" id="UP000076244">
    <property type="component" value="Chromosome"/>
</dbReference>
<dbReference type="Proteomes" id="UP000076405">
    <property type="component" value="Chromosome"/>
</dbReference>
<reference evidence="10 11" key="1">
    <citation type="journal article" date="2016" name="PLoS ONE">
        <title>The Identification of Novel Diagnostic Marker Genes for the Detection of Beer Spoiling Pediococcus damnosus Strains Using the BlAst Diagnostic Gene findEr.</title>
        <authorList>
            <person name="Behr J."/>
            <person name="Geissler A.J."/>
            <person name="Schmid J."/>
            <person name="Zehe A."/>
            <person name="Vogel R.F."/>
        </authorList>
    </citation>
    <scope>NUCLEOTIDE SEQUENCE [LARGE SCALE GENOMIC DNA]</scope>
    <source>
        <strain evidence="8 11">TMW 2.1533</strain>
        <strain evidence="9 10">TMW 2.1535</strain>
    </source>
</reference>
<dbReference type="HAMAP" id="MF_00073">
    <property type="entry name" value="NusB"/>
    <property type="match status" value="1"/>
</dbReference>
<dbReference type="GO" id="GO:0005829">
    <property type="term" value="C:cytosol"/>
    <property type="evidence" value="ECO:0007669"/>
    <property type="project" value="TreeGrafter"/>
</dbReference>
<gene>
    <name evidence="6" type="primary">nusB</name>
    <name evidence="8" type="ORF">ADU70_0736</name>
    <name evidence="9" type="ORF">ADU72_1988</name>
</gene>
<dbReference type="SUPFAM" id="SSF48013">
    <property type="entry name" value="NusB-like"/>
    <property type="match status" value="1"/>
</dbReference>
<evidence type="ECO:0000313" key="8">
    <source>
        <dbReference type="EMBL" id="AMV62234.1"/>
    </source>
</evidence>
<evidence type="ECO:0000256" key="6">
    <source>
        <dbReference type="HAMAP-Rule" id="MF_00073"/>
    </source>
</evidence>
<dbReference type="EMBL" id="CP012288">
    <property type="protein sequence ID" value="AMV67909.1"/>
    <property type="molecule type" value="Genomic_DNA"/>
</dbReference>
<name>A0A0R2H5P3_9LACO</name>
<evidence type="ECO:0000256" key="3">
    <source>
        <dbReference type="ARBA" id="ARBA00022884"/>
    </source>
</evidence>
<dbReference type="GO" id="GO:0006353">
    <property type="term" value="P:DNA-templated transcription termination"/>
    <property type="evidence" value="ECO:0007669"/>
    <property type="project" value="UniProtKB-UniRule"/>
</dbReference>
<dbReference type="GO" id="GO:0031564">
    <property type="term" value="P:transcription antitermination"/>
    <property type="evidence" value="ECO:0007669"/>
    <property type="project" value="UniProtKB-KW"/>
</dbReference>
<dbReference type="GO" id="GO:0003723">
    <property type="term" value="F:RNA binding"/>
    <property type="evidence" value="ECO:0007669"/>
    <property type="project" value="UniProtKB-UniRule"/>
</dbReference>
<accession>A0A0R2H5P3</accession>
<keyword evidence="3 6" id="KW-0694">RNA-binding</keyword>
<evidence type="ECO:0000313" key="11">
    <source>
        <dbReference type="Proteomes" id="UP000076405"/>
    </source>
</evidence>
<keyword evidence="4 6" id="KW-0805">Transcription regulation</keyword>
<dbReference type="AlphaFoldDB" id="A0A0R2H5P3"/>
<dbReference type="RefSeq" id="WP_046872107.1">
    <property type="nucleotide sequence ID" value="NZ_BAAAXI010000171.1"/>
</dbReference>
<dbReference type="Gene3D" id="1.10.940.10">
    <property type="entry name" value="NusB-like"/>
    <property type="match status" value="1"/>
</dbReference>
<proteinExistence type="inferred from homology"/>
<keyword evidence="2 6" id="KW-0889">Transcription antitermination</keyword>
<dbReference type="InterPro" id="IPR035926">
    <property type="entry name" value="NusB-like_sf"/>
</dbReference>
<dbReference type="InterPro" id="IPR011605">
    <property type="entry name" value="NusB_fam"/>
</dbReference>
<feature type="domain" description="NusB/RsmB/TIM44" evidence="7">
    <location>
        <begin position="6"/>
        <end position="131"/>
    </location>
</feature>